<dbReference type="InterPro" id="IPR036388">
    <property type="entry name" value="WH-like_DNA-bd_sf"/>
</dbReference>
<keyword evidence="7" id="KW-1185">Reference proteome</keyword>
<dbReference type="GeneID" id="78296465"/>
<dbReference type="Proteomes" id="UP000245959">
    <property type="component" value="Unassembled WGS sequence"/>
</dbReference>
<dbReference type="Pfam" id="PF13377">
    <property type="entry name" value="Peripla_BP_3"/>
    <property type="match status" value="1"/>
</dbReference>
<dbReference type="OrthoDB" id="7363114at2"/>
<dbReference type="EMBL" id="QEKH01000028">
    <property type="protein sequence ID" value="PVY38127.1"/>
    <property type="molecule type" value="Genomic_DNA"/>
</dbReference>
<dbReference type="Gene3D" id="3.40.50.2300">
    <property type="match status" value="2"/>
</dbReference>
<dbReference type="PROSITE" id="PS50949">
    <property type="entry name" value="HTH_GNTR"/>
    <property type="match status" value="1"/>
</dbReference>
<protein>
    <submittedName>
        <fullName evidence="5">GntR family transcriptional regulator</fullName>
    </submittedName>
    <submittedName>
        <fullName evidence="6">Substrate-binding family protein</fullName>
    </submittedName>
</protein>
<dbReference type="GO" id="GO:0003677">
    <property type="term" value="F:DNA binding"/>
    <property type="evidence" value="ECO:0007669"/>
    <property type="project" value="UniProtKB-KW"/>
</dbReference>
<dbReference type="SMART" id="SM00345">
    <property type="entry name" value="HTH_GNTR"/>
    <property type="match status" value="1"/>
</dbReference>
<dbReference type="Gene3D" id="1.10.10.10">
    <property type="entry name" value="Winged helix-like DNA-binding domain superfamily/Winged helix DNA-binding domain"/>
    <property type="match status" value="1"/>
</dbReference>
<dbReference type="CDD" id="cd07377">
    <property type="entry name" value="WHTH_GntR"/>
    <property type="match status" value="1"/>
</dbReference>
<evidence type="ECO:0000313" key="6">
    <source>
        <dbReference type="EMBL" id="PVY38127.1"/>
    </source>
</evidence>
<accession>A0A2U1AP73</accession>
<dbReference type="PANTHER" id="PTHR44846:SF1">
    <property type="entry name" value="MANNOSYL-D-GLYCERATE TRANSPORT_METABOLISM SYSTEM REPRESSOR MNGR-RELATED"/>
    <property type="match status" value="1"/>
</dbReference>
<keyword evidence="1" id="KW-0805">Transcription regulation</keyword>
<dbReference type="GO" id="GO:0003700">
    <property type="term" value="F:DNA-binding transcription factor activity"/>
    <property type="evidence" value="ECO:0007669"/>
    <property type="project" value="InterPro"/>
</dbReference>
<organism evidence="6 7">
    <name type="scientific">Victivallis vadensis</name>
    <dbReference type="NCBI Taxonomy" id="172901"/>
    <lineage>
        <taxon>Bacteria</taxon>
        <taxon>Pseudomonadati</taxon>
        <taxon>Lentisphaerota</taxon>
        <taxon>Lentisphaeria</taxon>
        <taxon>Victivallales</taxon>
        <taxon>Victivallaceae</taxon>
        <taxon>Victivallis</taxon>
    </lineage>
</organism>
<dbReference type="RefSeq" id="WP_116885183.1">
    <property type="nucleotide sequence ID" value="NZ_CABMMC010000206.1"/>
</dbReference>
<dbReference type="InterPro" id="IPR036390">
    <property type="entry name" value="WH_DNA-bd_sf"/>
</dbReference>
<dbReference type="PANTHER" id="PTHR44846">
    <property type="entry name" value="MANNOSYL-D-GLYCERATE TRANSPORT/METABOLISM SYSTEM REPRESSOR MNGR-RELATED"/>
    <property type="match status" value="1"/>
</dbReference>
<evidence type="ECO:0000256" key="2">
    <source>
        <dbReference type="ARBA" id="ARBA00023125"/>
    </source>
</evidence>
<dbReference type="Pfam" id="PF00392">
    <property type="entry name" value="GntR"/>
    <property type="match status" value="1"/>
</dbReference>
<dbReference type="AlphaFoldDB" id="A0A2U1AP73"/>
<name>A0A2U1AP73_9BACT</name>
<dbReference type="InterPro" id="IPR050679">
    <property type="entry name" value="Bact_HTH_transcr_reg"/>
</dbReference>
<evidence type="ECO:0000256" key="1">
    <source>
        <dbReference type="ARBA" id="ARBA00023015"/>
    </source>
</evidence>
<dbReference type="InterPro" id="IPR000524">
    <property type="entry name" value="Tscrpt_reg_HTH_GntR"/>
</dbReference>
<dbReference type="SUPFAM" id="SSF46785">
    <property type="entry name" value="Winged helix' DNA-binding domain"/>
    <property type="match status" value="1"/>
</dbReference>
<feature type="domain" description="HTH gntR-type" evidence="4">
    <location>
        <begin position="3"/>
        <end position="71"/>
    </location>
</feature>
<keyword evidence="2" id="KW-0238">DNA-binding</keyword>
<dbReference type="EMBL" id="JABAEW010000043">
    <property type="protein sequence ID" value="NMD88352.1"/>
    <property type="molecule type" value="Genomic_DNA"/>
</dbReference>
<proteinExistence type="predicted"/>
<reference evidence="6 7" key="1">
    <citation type="submission" date="2018-04" db="EMBL/GenBank/DDBJ databases">
        <title>Genomic Encyclopedia of Type Strains, Phase IV (KMG-IV): sequencing the most valuable type-strain genomes for metagenomic binning, comparative biology and taxonomic classification.</title>
        <authorList>
            <person name="Goeker M."/>
        </authorList>
    </citation>
    <scope>NUCLEOTIDE SEQUENCE [LARGE SCALE GENOMIC DNA]</scope>
    <source>
        <strain evidence="6 7">DSM 14823</strain>
    </source>
</reference>
<reference evidence="5 8" key="2">
    <citation type="submission" date="2020-04" db="EMBL/GenBank/DDBJ databases">
        <authorList>
            <person name="Hitch T.C.A."/>
            <person name="Wylensek D."/>
            <person name="Clavel T."/>
        </authorList>
    </citation>
    <scope>NUCLEOTIDE SEQUENCE [LARGE SCALE GENOMIC DNA]</scope>
    <source>
        <strain evidence="5 8">COR2-253-APC-1A</strain>
    </source>
</reference>
<evidence type="ECO:0000256" key="3">
    <source>
        <dbReference type="ARBA" id="ARBA00023163"/>
    </source>
</evidence>
<dbReference type="InterPro" id="IPR046335">
    <property type="entry name" value="LacI/GalR-like_sensor"/>
</dbReference>
<comment type="caution">
    <text evidence="6">The sequence shown here is derived from an EMBL/GenBank/DDBJ whole genome shotgun (WGS) entry which is preliminary data.</text>
</comment>
<gene>
    <name evidence="6" type="ORF">C8D82_12827</name>
    <name evidence="5" type="ORF">HF882_17335</name>
</gene>
<evidence type="ECO:0000313" key="8">
    <source>
        <dbReference type="Proteomes" id="UP000576225"/>
    </source>
</evidence>
<keyword evidence="3" id="KW-0804">Transcription</keyword>
<evidence type="ECO:0000313" key="5">
    <source>
        <dbReference type="EMBL" id="NMD88352.1"/>
    </source>
</evidence>
<dbReference type="Proteomes" id="UP000576225">
    <property type="component" value="Unassembled WGS sequence"/>
</dbReference>
<sequence length="363" mass="41484">MRPSKVNQIREQILREIRIGNYPRGALLPPERIMAEQFGVSYMTLRKAVGTLVAERYLERAHSIGTFVRCEIPEHKVQKQLGVVLPAWSAPEYLDFNMYISEASEHARWLVKVIYARSWEEKTIADLWGNSDAMFCMSIRDLWTIPESLQKKFRSGGKPVVFCGSVDGIGGVDAVVDSPEFGLVELACRLYEAGYRRIVQVEQFIRNMAGKRFLNPGMHQIGRYMAEHYPDVVLDDTSLLFEVPRFELPHKVLTEKVRMLGNSLRGALIVTPLSCYWGVMRGLCDSGMRVPREVGVLCYGDRLEAWYYCPRPAVFCTQAREMAFRGIELVRWREQNPDAPPRHERIVAVFQPGETMDVGAGNY</sequence>
<dbReference type="SUPFAM" id="SSF53822">
    <property type="entry name" value="Periplasmic binding protein-like I"/>
    <property type="match status" value="1"/>
</dbReference>
<dbReference type="InterPro" id="IPR028082">
    <property type="entry name" value="Peripla_BP_I"/>
</dbReference>
<dbReference type="GO" id="GO:0045892">
    <property type="term" value="P:negative regulation of DNA-templated transcription"/>
    <property type="evidence" value="ECO:0007669"/>
    <property type="project" value="TreeGrafter"/>
</dbReference>
<evidence type="ECO:0000259" key="4">
    <source>
        <dbReference type="PROSITE" id="PS50949"/>
    </source>
</evidence>
<evidence type="ECO:0000313" key="7">
    <source>
        <dbReference type="Proteomes" id="UP000245959"/>
    </source>
</evidence>